<proteinExistence type="inferred from homology"/>
<dbReference type="InterPro" id="IPR017871">
    <property type="entry name" value="ABC_transporter-like_CS"/>
</dbReference>
<evidence type="ECO:0000256" key="4">
    <source>
        <dbReference type="ARBA" id="ARBA00022840"/>
    </source>
</evidence>
<sequence length="311" mass="34246">MKLPIIQCQQLNHVYSDKPALCNVNFELDAGEPIGLVGPNGAGKTTLLSILSGFLRPTSGTVRLLGYPPGAAQLNGKVSALPQDARLDPSFTLTEQLVFYARLQGMTGQQAIIEASRVLEEFALKEAAHEKPPVLSHGMAKRAAIAQALIGNPALILLDEPTAGLDPVNVRTVRAVIAEQSSTTTFIISSHDLTELDRLCRQILLLENGSLQTEKIRTDEQQTASRFITLQMEACPALEVIAKLKVLEGVLQVTNPQKNEFIVEYNPNLQPNMDQQLMQAIHAHHWQYRQLSHGKTLEEKLFFRDGNGMKN</sequence>
<keyword evidence="7" id="KW-1185">Reference proteome</keyword>
<dbReference type="SUPFAM" id="SSF52540">
    <property type="entry name" value="P-loop containing nucleoside triphosphate hydrolases"/>
    <property type="match status" value="1"/>
</dbReference>
<dbReference type="Gene3D" id="3.40.50.300">
    <property type="entry name" value="P-loop containing nucleotide triphosphate hydrolases"/>
    <property type="match status" value="1"/>
</dbReference>
<keyword evidence="2" id="KW-0813">Transport</keyword>
<feature type="domain" description="ABC transporter" evidence="5">
    <location>
        <begin position="6"/>
        <end position="233"/>
    </location>
</feature>
<protein>
    <submittedName>
        <fullName evidence="6">ABC transporter ATP-binding protein</fullName>
    </submittedName>
</protein>
<dbReference type="GO" id="GO:0016887">
    <property type="term" value="F:ATP hydrolysis activity"/>
    <property type="evidence" value="ECO:0007669"/>
    <property type="project" value="InterPro"/>
</dbReference>
<evidence type="ECO:0000256" key="1">
    <source>
        <dbReference type="ARBA" id="ARBA00005417"/>
    </source>
</evidence>
<dbReference type="PANTHER" id="PTHR43335">
    <property type="entry name" value="ABC TRANSPORTER, ATP-BINDING PROTEIN"/>
    <property type="match status" value="1"/>
</dbReference>
<keyword evidence="3" id="KW-0547">Nucleotide-binding</keyword>
<accession>A0AA43Q552</accession>
<dbReference type="Pfam" id="PF00005">
    <property type="entry name" value="ABC_tran"/>
    <property type="match status" value="1"/>
</dbReference>
<gene>
    <name evidence="6" type="ORF">PSU93_12355</name>
</gene>
<dbReference type="InterPro" id="IPR027417">
    <property type="entry name" value="P-loop_NTPase"/>
</dbReference>
<dbReference type="GO" id="GO:0005524">
    <property type="term" value="F:ATP binding"/>
    <property type="evidence" value="ECO:0007669"/>
    <property type="project" value="UniProtKB-KW"/>
</dbReference>
<name>A0AA43Q552_9GAMM</name>
<organism evidence="6 7">
    <name type="scientific">Candidatus Methylobacter titanis</name>
    <dbReference type="NCBI Taxonomy" id="3053457"/>
    <lineage>
        <taxon>Bacteria</taxon>
        <taxon>Pseudomonadati</taxon>
        <taxon>Pseudomonadota</taxon>
        <taxon>Gammaproteobacteria</taxon>
        <taxon>Methylococcales</taxon>
        <taxon>Methylococcaceae</taxon>
        <taxon>Methylobacter</taxon>
    </lineage>
</organism>
<evidence type="ECO:0000256" key="2">
    <source>
        <dbReference type="ARBA" id="ARBA00022448"/>
    </source>
</evidence>
<dbReference type="EMBL" id="JAQSDF010000049">
    <property type="protein sequence ID" value="MDI1231933.1"/>
    <property type="molecule type" value="Genomic_DNA"/>
</dbReference>
<dbReference type="AlphaFoldDB" id="A0AA43Q552"/>
<evidence type="ECO:0000313" key="7">
    <source>
        <dbReference type="Proteomes" id="UP001160519"/>
    </source>
</evidence>
<dbReference type="SMART" id="SM00382">
    <property type="entry name" value="AAA"/>
    <property type="match status" value="1"/>
</dbReference>
<dbReference type="PROSITE" id="PS00211">
    <property type="entry name" value="ABC_TRANSPORTER_1"/>
    <property type="match status" value="1"/>
</dbReference>
<dbReference type="InterPro" id="IPR003439">
    <property type="entry name" value="ABC_transporter-like_ATP-bd"/>
</dbReference>
<dbReference type="PANTHER" id="PTHR43335:SF4">
    <property type="entry name" value="ABC TRANSPORTER, ATP-BINDING PROTEIN"/>
    <property type="match status" value="1"/>
</dbReference>
<dbReference type="InterPro" id="IPR003593">
    <property type="entry name" value="AAA+_ATPase"/>
</dbReference>
<keyword evidence="4 6" id="KW-0067">ATP-binding</keyword>
<evidence type="ECO:0000313" key="6">
    <source>
        <dbReference type="EMBL" id="MDI1231933.1"/>
    </source>
</evidence>
<evidence type="ECO:0000259" key="5">
    <source>
        <dbReference type="PROSITE" id="PS50893"/>
    </source>
</evidence>
<reference evidence="6" key="1">
    <citation type="submission" date="2023-01" db="EMBL/GenBank/DDBJ databases">
        <title>Biogeochemical cycle of methane in antarctic sediments.</title>
        <authorList>
            <person name="Roldan D.M."/>
            <person name="Menes R.J."/>
        </authorList>
    </citation>
    <scope>NUCLEOTIDE SEQUENCE [LARGE SCALE GENOMIC DNA]</scope>
    <source>
        <strain evidence="6">K-2018 MAG008</strain>
    </source>
</reference>
<dbReference type="Proteomes" id="UP001160519">
    <property type="component" value="Unassembled WGS sequence"/>
</dbReference>
<comment type="similarity">
    <text evidence="1">Belongs to the ABC transporter superfamily.</text>
</comment>
<comment type="caution">
    <text evidence="6">The sequence shown here is derived from an EMBL/GenBank/DDBJ whole genome shotgun (WGS) entry which is preliminary data.</text>
</comment>
<dbReference type="PROSITE" id="PS50893">
    <property type="entry name" value="ABC_TRANSPORTER_2"/>
    <property type="match status" value="1"/>
</dbReference>
<evidence type="ECO:0000256" key="3">
    <source>
        <dbReference type="ARBA" id="ARBA00022741"/>
    </source>
</evidence>